<evidence type="ECO:0000256" key="1">
    <source>
        <dbReference type="PROSITE-ProRule" id="PRU01094"/>
    </source>
</evidence>
<keyword evidence="2" id="KW-0472">Membrane</keyword>
<evidence type="ECO:0000259" key="3">
    <source>
        <dbReference type="PROSITE" id="PS51758"/>
    </source>
</evidence>
<organism evidence="4 5">
    <name type="scientific">Hymenolepis diminuta</name>
    <name type="common">Rat tapeworm</name>
    <dbReference type="NCBI Taxonomy" id="6216"/>
    <lineage>
        <taxon>Eukaryota</taxon>
        <taxon>Metazoa</taxon>
        <taxon>Spiralia</taxon>
        <taxon>Lophotrochozoa</taxon>
        <taxon>Platyhelminthes</taxon>
        <taxon>Cestoda</taxon>
        <taxon>Eucestoda</taxon>
        <taxon>Cyclophyllidea</taxon>
        <taxon>Hymenolepididae</taxon>
        <taxon>Hymenolepis</taxon>
    </lineage>
</organism>
<reference evidence="4 5" key="1">
    <citation type="submission" date="2019-07" db="EMBL/GenBank/DDBJ databases">
        <authorList>
            <person name="Jastrzebski P J."/>
            <person name="Paukszto L."/>
            <person name="Jastrzebski P J."/>
        </authorList>
    </citation>
    <scope>NUCLEOTIDE SEQUENCE [LARGE SCALE GENOMIC DNA]</scope>
    <source>
        <strain evidence="4 5">WMS-il1</strain>
    </source>
</reference>
<dbReference type="Pfam" id="PF07766">
    <property type="entry name" value="LETM1_RBD"/>
    <property type="match status" value="1"/>
</dbReference>
<name>A0A564YU39_HYMDI</name>
<evidence type="ECO:0000256" key="2">
    <source>
        <dbReference type="SAM" id="Phobius"/>
    </source>
</evidence>
<dbReference type="AlphaFoldDB" id="A0A564YU39"/>
<keyword evidence="5" id="KW-1185">Reference proteome</keyword>
<evidence type="ECO:0000313" key="4">
    <source>
        <dbReference type="EMBL" id="VUZ50680.1"/>
    </source>
</evidence>
<proteinExistence type="predicted"/>
<dbReference type="PROSITE" id="PS51758">
    <property type="entry name" value="LETM1_RBD"/>
    <property type="match status" value="1"/>
</dbReference>
<dbReference type="GO" id="GO:0043022">
    <property type="term" value="F:ribosome binding"/>
    <property type="evidence" value="ECO:0007669"/>
    <property type="project" value="InterPro"/>
</dbReference>
<feature type="domain" description="Letm1 RBD" evidence="3">
    <location>
        <begin position="136"/>
        <end position="353"/>
    </location>
</feature>
<dbReference type="EMBL" id="CABIJS010000388">
    <property type="protein sequence ID" value="VUZ50680.1"/>
    <property type="molecule type" value="Genomic_DNA"/>
</dbReference>
<keyword evidence="1" id="KW-0496">Mitochondrion</keyword>
<accession>A0A564YU39</accession>
<keyword evidence="2" id="KW-0812">Transmembrane</keyword>
<keyword evidence="2" id="KW-1133">Transmembrane helix</keyword>
<gene>
    <name evidence="4" type="ORF">WMSIL1_LOCUS9504</name>
</gene>
<protein>
    <recommendedName>
        <fullName evidence="3">Letm1 RBD domain-containing protein</fullName>
    </recommendedName>
</protein>
<evidence type="ECO:0000313" key="5">
    <source>
        <dbReference type="Proteomes" id="UP000321570"/>
    </source>
</evidence>
<feature type="transmembrane region" description="Helical" evidence="2">
    <location>
        <begin position="93"/>
        <end position="120"/>
    </location>
</feature>
<dbReference type="InterPro" id="IPR033122">
    <property type="entry name" value="LETM1-like_RBD"/>
</dbReference>
<sequence>MTFRTRFQQFFMRKYASLFSTAESHWNQHFGEYVKDYSIFRSGISTTFADLRRYLSLTVSRAVALDAPQDGLSGLGRYDLRIMRTVPSDLVKLVPLLAVVALPGTVAVLPIFFAFPHIFLTRAFWKEEQRRTFDETMLRKRLLGPNPDLTWCLTRFTDPTVNPKKWSVRRIRHNIPVIENGAYDRRLLKSVLEVLAINQIPPTNDLTDLIALFDGPLNLNALDHHHVTFLCGLHGLVSYRKPLPGSVVYRHPFLDSILSPVNITARLNKLEQLARIICAEDRDVANDLRKNIPIPHEEVTELCLTRGISPFALGYTHLLSHLRNWVELSIKASDTSHSYRLHLPFFLNYKKYL</sequence>
<dbReference type="Proteomes" id="UP000321570">
    <property type="component" value="Unassembled WGS sequence"/>
</dbReference>